<protein>
    <submittedName>
        <fullName evidence="2">Mannose-1-phosphate guanylyltransferase</fullName>
    </submittedName>
</protein>
<reference evidence="2" key="2">
    <citation type="submission" date="2020-09" db="EMBL/GenBank/DDBJ databases">
        <authorList>
            <person name="Sun Q."/>
            <person name="Kim S."/>
        </authorList>
    </citation>
    <scope>NUCLEOTIDE SEQUENCE</scope>
    <source>
        <strain evidence="2">KCTC 12368</strain>
    </source>
</reference>
<dbReference type="AlphaFoldDB" id="A0A918QBU0"/>
<dbReference type="Pfam" id="PF00483">
    <property type="entry name" value="NTP_transferase"/>
    <property type="match status" value="1"/>
</dbReference>
<dbReference type="PANTHER" id="PTHR46390">
    <property type="entry name" value="MANNOSE-1-PHOSPHATE GUANYLYLTRANSFERASE"/>
    <property type="match status" value="1"/>
</dbReference>
<keyword evidence="3" id="KW-1185">Reference proteome</keyword>
<reference evidence="2" key="1">
    <citation type="journal article" date="2014" name="Int. J. Syst. Evol. Microbiol.">
        <title>Complete genome sequence of Corynebacterium casei LMG S-19264T (=DSM 44701T), isolated from a smear-ripened cheese.</title>
        <authorList>
            <consortium name="US DOE Joint Genome Institute (JGI-PGF)"/>
            <person name="Walter F."/>
            <person name="Albersmeier A."/>
            <person name="Kalinowski J."/>
            <person name="Ruckert C."/>
        </authorList>
    </citation>
    <scope>NUCLEOTIDE SEQUENCE</scope>
    <source>
        <strain evidence="2">KCTC 12368</strain>
    </source>
</reference>
<evidence type="ECO:0000313" key="3">
    <source>
        <dbReference type="Proteomes" id="UP000619457"/>
    </source>
</evidence>
<dbReference type="InterPro" id="IPR051161">
    <property type="entry name" value="Mannose-6P_isomerase_type2"/>
</dbReference>
<feature type="domain" description="Nucleotidyl transferase" evidence="1">
    <location>
        <begin position="11"/>
        <end position="241"/>
    </location>
</feature>
<organism evidence="2 3">
    <name type="scientific">Echinicola pacifica</name>
    <dbReference type="NCBI Taxonomy" id="346377"/>
    <lineage>
        <taxon>Bacteria</taxon>
        <taxon>Pseudomonadati</taxon>
        <taxon>Bacteroidota</taxon>
        <taxon>Cytophagia</taxon>
        <taxon>Cytophagales</taxon>
        <taxon>Cyclobacteriaceae</taxon>
        <taxon>Echinicola</taxon>
    </lineage>
</organism>
<dbReference type="InterPro" id="IPR005835">
    <property type="entry name" value="NTP_transferase_dom"/>
</dbReference>
<comment type="caution">
    <text evidence="2">The sequence shown here is derived from an EMBL/GenBank/DDBJ whole genome shotgun (WGS) entry which is preliminary data.</text>
</comment>
<dbReference type="GO" id="GO:0004475">
    <property type="term" value="F:mannose-1-phosphate guanylyltransferase (GTP) activity"/>
    <property type="evidence" value="ECO:0007669"/>
    <property type="project" value="TreeGrafter"/>
</dbReference>
<dbReference type="GO" id="GO:0009298">
    <property type="term" value="P:GDP-mannose biosynthetic process"/>
    <property type="evidence" value="ECO:0007669"/>
    <property type="project" value="TreeGrafter"/>
</dbReference>
<dbReference type="Proteomes" id="UP000619457">
    <property type="component" value="Unassembled WGS sequence"/>
</dbReference>
<name>A0A918QBU0_9BACT</name>
<sequence>MTYDRYVKMTRPERIYVVTNQAYVGLVSEQLPDLLPEQVLGEPLRRNTATCIAYASYVIQKKDENARVIVSPSDHLIMDEVAFHRTMALALAEAETDDHLINIGIKPVRPDTAYGYVQYIDQDKPVKKVKTFTEKPDAKLAKAFLDSGDFAWNSGTFVWKNKAIIQAFEKYLPEMAEVFEEGTAYFFSQDQEEFVKRAYSLVKNITIDLGIMEKSDSVYLILGDYGWSDLGSWLSIHKLKDRDNANNVVEANAMLYDTTNSFIKVSPQKLVVVHGLDNYLVTESDNVLLICKLDAEKKFKEFVADAKNKGEDFI</sequence>
<dbReference type="SUPFAM" id="SSF159283">
    <property type="entry name" value="Guanosine diphospho-D-mannose pyrophosphorylase/mannose-6-phosphate isomerase linker domain"/>
    <property type="match status" value="1"/>
</dbReference>
<gene>
    <name evidence="2" type="ORF">GCM10007049_38170</name>
</gene>
<keyword evidence="2" id="KW-0548">Nucleotidyltransferase</keyword>
<proteinExistence type="predicted"/>
<dbReference type="Gene3D" id="3.90.550.10">
    <property type="entry name" value="Spore Coat Polysaccharide Biosynthesis Protein SpsA, Chain A"/>
    <property type="match status" value="1"/>
</dbReference>
<dbReference type="InterPro" id="IPR029044">
    <property type="entry name" value="Nucleotide-diphossugar_trans"/>
</dbReference>
<keyword evidence="2" id="KW-0808">Transferase</keyword>
<dbReference type="EMBL" id="BMWX01000010">
    <property type="protein sequence ID" value="GGZ41189.1"/>
    <property type="molecule type" value="Genomic_DNA"/>
</dbReference>
<evidence type="ECO:0000259" key="1">
    <source>
        <dbReference type="Pfam" id="PF00483"/>
    </source>
</evidence>
<evidence type="ECO:0000313" key="2">
    <source>
        <dbReference type="EMBL" id="GGZ41189.1"/>
    </source>
</evidence>
<accession>A0A918QBU0</accession>
<dbReference type="PANTHER" id="PTHR46390:SF1">
    <property type="entry name" value="MANNOSE-1-PHOSPHATE GUANYLYLTRANSFERASE"/>
    <property type="match status" value="1"/>
</dbReference>
<dbReference type="SUPFAM" id="SSF53448">
    <property type="entry name" value="Nucleotide-diphospho-sugar transferases"/>
    <property type="match status" value="1"/>
</dbReference>